<keyword evidence="3" id="KW-1185">Reference proteome</keyword>
<evidence type="ECO:0000313" key="2">
    <source>
        <dbReference type="EMBL" id="CAE8583600.1"/>
    </source>
</evidence>
<feature type="region of interest" description="Disordered" evidence="1">
    <location>
        <begin position="1"/>
        <end position="27"/>
    </location>
</feature>
<organism evidence="2 3">
    <name type="scientific">Polarella glacialis</name>
    <name type="common">Dinoflagellate</name>
    <dbReference type="NCBI Taxonomy" id="89957"/>
    <lineage>
        <taxon>Eukaryota</taxon>
        <taxon>Sar</taxon>
        <taxon>Alveolata</taxon>
        <taxon>Dinophyceae</taxon>
        <taxon>Suessiales</taxon>
        <taxon>Suessiaceae</taxon>
        <taxon>Polarella</taxon>
    </lineage>
</organism>
<feature type="non-terminal residue" evidence="2">
    <location>
        <position position="1"/>
    </location>
</feature>
<dbReference type="InterPro" id="IPR036412">
    <property type="entry name" value="HAD-like_sf"/>
</dbReference>
<proteinExistence type="predicted"/>
<feature type="non-terminal residue" evidence="2">
    <location>
        <position position="894"/>
    </location>
</feature>
<evidence type="ECO:0000313" key="3">
    <source>
        <dbReference type="Proteomes" id="UP000654075"/>
    </source>
</evidence>
<name>A0A813DBL7_POLGL</name>
<dbReference type="OrthoDB" id="435578at2759"/>
<dbReference type="SUPFAM" id="SSF56784">
    <property type="entry name" value="HAD-like"/>
    <property type="match status" value="1"/>
</dbReference>
<dbReference type="Proteomes" id="UP000654075">
    <property type="component" value="Unassembled WGS sequence"/>
</dbReference>
<dbReference type="EMBL" id="CAJNNV010000803">
    <property type="protein sequence ID" value="CAE8583600.1"/>
    <property type="molecule type" value="Genomic_DNA"/>
</dbReference>
<sequence length="894" mass="98920">IKGTLQARDPRNTNSLKMAPPAAKKQKVEEEVPVLAAADAEMPPAEVKVEETTPIVAAPKLPEPPKELEQDAPKAVGAKIKDSVAFLTPDTTLNVMSSTEGNMLMALSDGGIRHLLAGARASVGLKSGRRGRPVSEGLRNRYDTIGYALLPHACGFRAQRAIEVWAKGGSLANTSFETSMTCLAHPVWTTSGPWDETIQEAILCTVQQVVGEWRFENGRRAIASAAIVRQVQQISSVRVYDMWHKLLERWQCWKEFSSSRWMMAWDTCNVVKVWKISPMGTSAYPSALSLLTVEKLADDRTDIESLAEPCLHVVTLGWQKWTCVWDGRKSQHLPKARQEYKFCFARKQREGVDREKQTLWPSKALFFQDRFFREPEVDCPPSPSPLELQAWSLQQPEINNNNNDTRGDSHEISLEINNTNRDDFHEISSSRGPGTTKLVAAERLRPADVAAISVRPEDVTDVFIDFDGTLTVKSDRAHEYLLPLLRMLPGQQRVSDSAYPDATPGVMSWADVDAAMAECVPRAELDFSETSVMGSAGCRVMLQQALLALKSQGVRLHLLTMGTPQTHKALLLAAGLDVSLFEGWLGPTDMARAQGLKHLFDSNSGRGFQFTVEQDIAALETVRNTAFVPPLIHRIMSMETRLSKADLLLQRAGKGGVLVDDNWARNLFDAKEKGAMYMHVGPEEGVASTVKLLASLALEILAQRQKPVRESKSKKVAMHVTIAQSSPSLSSEKPSAGMPADPYKYFLTRLIRRQESLRVAWALSAVRRDSAALSLPRLFAESTLGSFDALDALSAQPAFQAAVQGMCIVGNGTNLDLQALVVVCDKVPERRMRWGPLLLEALEATNSLFECLSDAFEPDSQPWPWQGSSYPRALRQLRQEHCGRIGSRILLELL</sequence>
<dbReference type="AlphaFoldDB" id="A0A813DBL7"/>
<reference evidence="2" key="1">
    <citation type="submission" date="2021-02" db="EMBL/GenBank/DDBJ databases">
        <authorList>
            <person name="Dougan E. K."/>
            <person name="Rhodes N."/>
            <person name="Thang M."/>
            <person name="Chan C."/>
        </authorList>
    </citation>
    <scope>NUCLEOTIDE SEQUENCE</scope>
</reference>
<protein>
    <submittedName>
        <fullName evidence="2">Uncharacterized protein</fullName>
    </submittedName>
</protein>
<gene>
    <name evidence="2" type="ORF">PGLA1383_LOCUS2557</name>
</gene>
<comment type="caution">
    <text evidence="2">The sequence shown here is derived from an EMBL/GenBank/DDBJ whole genome shotgun (WGS) entry which is preliminary data.</text>
</comment>
<evidence type="ECO:0000256" key="1">
    <source>
        <dbReference type="SAM" id="MobiDB-lite"/>
    </source>
</evidence>
<accession>A0A813DBL7</accession>